<dbReference type="EMBL" id="CM031813">
    <property type="protein sequence ID" value="KAG6654722.1"/>
    <property type="molecule type" value="Genomic_DNA"/>
</dbReference>
<feature type="transmembrane region" description="Helical" evidence="1">
    <location>
        <begin position="88"/>
        <end position="107"/>
    </location>
</feature>
<sequence length="113" mass="13264">MKLKSIRKMVKEFRERSRGCNACVDDTKRFTILISLIWTEVILSSLSLHGDRLRRNLWNNIPFLVLNNKHKYSGNLVLFPHLILTENYVVFFLLSFVVLCLFIQLGSHEIAKE</sequence>
<evidence type="ECO:0000313" key="3">
    <source>
        <dbReference type="Proteomes" id="UP000811609"/>
    </source>
</evidence>
<keyword evidence="1" id="KW-0472">Membrane</keyword>
<keyword evidence="1" id="KW-1133">Transmembrane helix</keyword>
<gene>
    <name evidence="2" type="ORF">CIPAW_05G165500</name>
</gene>
<name>A0A8T1QKV2_CARIL</name>
<evidence type="ECO:0000313" key="2">
    <source>
        <dbReference type="EMBL" id="KAG6654722.1"/>
    </source>
</evidence>
<accession>A0A8T1QKV2</accession>
<organism evidence="2 3">
    <name type="scientific">Carya illinoinensis</name>
    <name type="common">Pecan</name>
    <dbReference type="NCBI Taxonomy" id="32201"/>
    <lineage>
        <taxon>Eukaryota</taxon>
        <taxon>Viridiplantae</taxon>
        <taxon>Streptophyta</taxon>
        <taxon>Embryophyta</taxon>
        <taxon>Tracheophyta</taxon>
        <taxon>Spermatophyta</taxon>
        <taxon>Magnoliopsida</taxon>
        <taxon>eudicotyledons</taxon>
        <taxon>Gunneridae</taxon>
        <taxon>Pentapetalae</taxon>
        <taxon>rosids</taxon>
        <taxon>fabids</taxon>
        <taxon>Fagales</taxon>
        <taxon>Juglandaceae</taxon>
        <taxon>Carya</taxon>
    </lineage>
</organism>
<proteinExistence type="predicted"/>
<keyword evidence="1" id="KW-0812">Transmembrane</keyword>
<keyword evidence="3" id="KW-1185">Reference proteome</keyword>
<evidence type="ECO:0000256" key="1">
    <source>
        <dbReference type="SAM" id="Phobius"/>
    </source>
</evidence>
<comment type="caution">
    <text evidence="2">The sequence shown here is derived from an EMBL/GenBank/DDBJ whole genome shotgun (WGS) entry which is preliminary data.</text>
</comment>
<reference evidence="2" key="1">
    <citation type="submission" date="2020-12" db="EMBL/GenBank/DDBJ databases">
        <title>WGS assembly of Carya illinoinensis cv. Pawnee.</title>
        <authorList>
            <person name="Platts A."/>
            <person name="Shu S."/>
            <person name="Wright S."/>
            <person name="Barry K."/>
            <person name="Edger P."/>
            <person name="Pires J.C."/>
            <person name="Schmutz J."/>
        </authorList>
    </citation>
    <scope>NUCLEOTIDE SEQUENCE</scope>
    <source>
        <tissue evidence="2">Leaf</tissue>
    </source>
</reference>
<protein>
    <recommendedName>
        <fullName evidence="4">Transmembrane protein</fullName>
    </recommendedName>
</protein>
<dbReference type="Proteomes" id="UP000811609">
    <property type="component" value="Chromosome 5"/>
</dbReference>
<dbReference type="AlphaFoldDB" id="A0A8T1QKV2"/>
<evidence type="ECO:0008006" key="4">
    <source>
        <dbReference type="Google" id="ProtNLM"/>
    </source>
</evidence>
<feature type="transmembrane region" description="Helical" evidence="1">
    <location>
        <begin position="30"/>
        <end position="48"/>
    </location>
</feature>